<reference evidence="2 3" key="1">
    <citation type="journal article" date="2018" name="Mol. Plant">
        <title>The genome of Artemisia annua provides insight into the evolution of Asteraceae family and artemisinin biosynthesis.</title>
        <authorList>
            <person name="Shen Q."/>
            <person name="Zhang L."/>
            <person name="Liao Z."/>
            <person name="Wang S."/>
            <person name="Yan T."/>
            <person name="Shi P."/>
            <person name="Liu M."/>
            <person name="Fu X."/>
            <person name="Pan Q."/>
            <person name="Wang Y."/>
            <person name="Lv Z."/>
            <person name="Lu X."/>
            <person name="Zhang F."/>
            <person name="Jiang W."/>
            <person name="Ma Y."/>
            <person name="Chen M."/>
            <person name="Hao X."/>
            <person name="Li L."/>
            <person name="Tang Y."/>
            <person name="Lv G."/>
            <person name="Zhou Y."/>
            <person name="Sun X."/>
            <person name="Brodelius P.E."/>
            <person name="Rose J.K.C."/>
            <person name="Tang K."/>
        </authorList>
    </citation>
    <scope>NUCLEOTIDE SEQUENCE [LARGE SCALE GENOMIC DNA]</scope>
    <source>
        <strain evidence="3">cv. Huhao1</strain>
        <tissue evidence="2">Leaf</tissue>
    </source>
</reference>
<protein>
    <submittedName>
        <fullName evidence="2">Uncharacterized protein</fullName>
    </submittedName>
</protein>
<keyword evidence="3" id="KW-1185">Reference proteome</keyword>
<gene>
    <name evidence="2" type="ORF">CTI12_AA398520</name>
</gene>
<feature type="region of interest" description="Disordered" evidence="1">
    <location>
        <begin position="220"/>
        <end position="431"/>
    </location>
</feature>
<feature type="compositionally biased region" description="Basic residues" evidence="1">
    <location>
        <begin position="400"/>
        <end position="409"/>
    </location>
</feature>
<dbReference type="PANTHER" id="PTHR45786:SF74">
    <property type="entry name" value="ATP-DEPENDENT DNA HELICASE"/>
    <property type="match status" value="1"/>
</dbReference>
<feature type="region of interest" description="Disordered" evidence="1">
    <location>
        <begin position="181"/>
        <end position="206"/>
    </location>
</feature>
<feature type="compositionally biased region" description="Polar residues" evidence="1">
    <location>
        <begin position="417"/>
        <end position="426"/>
    </location>
</feature>
<dbReference type="AlphaFoldDB" id="A0A2U1M1Z9"/>
<feature type="compositionally biased region" description="Polar residues" evidence="1">
    <location>
        <begin position="319"/>
        <end position="341"/>
    </location>
</feature>
<dbReference type="Proteomes" id="UP000245207">
    <property type="component" value="Unassembled WGS sequence"/>
</dbReference>
<feature type="region of interest" description="Disordered" evidence="1">
    <location>
        <begin position="741"/>
        <end position="783"/>
    </location>
</feature>
<evidence type="ECO:0000313" key="3">
    <source>
        <dbReference type="Proteomes" id="UP000245207"/>
    </source>
</evidence>
<dbReference type="EMBL" id="PKPP01006806">
    <property type="protein sequence ID" value="PWA55261.1"/>
    <property type="molecule type" value="Genomic_DNA"/>
</dbReference>
<organism evidence="2 3">
    <name type="scientific">Artemisia annua</name>
    <name type="common">Sweet wormwood</name>
    <dbReference type="NCBI Taxonomy" id="35608"/>
    <lineage>
        <taxon>Eukaryota</taxon>
        <taxon>Viridiplantae</taxon>
        <taxon>Streptophyta</taxon>
        <taxon>Embryophyta</taxon>
        <taxon>Tracheophyta</taxon>
        <taxon>Spermatophyta</taxon>
        <taxon>Magnoliopsida</taxon>
        <taxon>eudicotyledons</taxon>
        <taxon>Gunneridae</taxon>
        <taxon>Pentapetalae</taxon>
        <taxon>asterids</taxon>
        <taxon>campanulids</taxon>
        <taxon>Asterales</taxon>
        <taxon>Asteraceae</taxon>
        <taxon>Asteroideae</taxon>
        <taxon>Anthemideae</taxon>
        <taxon>Artemisiinae</taxon>
        <taxon>Artemisia</taxon>
    </lineage>
</organism>
<accession>A0A2U1M1Z9</accession>
<sequence length="811" mass="89265">MKEKHLPLSKNVNNSPTLKLPEKNGPIMHESLASQLDDVTGVGGQNPSITKREMDFYYAGRGGVVSPPPSDFFSPRRRRPAKSVVGLPDHSSQECAAMPCNQTVCRVTEGSAVRDGQSSSGSMAFATGTMFVSDETQIGLLPAVCREVVSEKRKRWPDEMLSNHQRLIISPDGARIVAQTSDSHAAVVEPPKRTRRGQPSINNDACHSLTIPQALGTNACSVTQPSGSQAAENVVEPPKRGRRRKQPSTAHVADHSPTNAEPLPSHACPVIEPSDSHIVTGVVQARKRSRRVSQAPTRSAGDNGETSTSCTPPRMANPHATQSNRNVGATQPQKRNASQRRPSARRPHDRSQSIINGSTSHALENASPPYENIAEPSTSRTPPETANLHATPSMTQSQKRNARPRRASARRPNERSQNITEGSTSHALEDASPAYEDLGDCTERCRYCNAAFWRGERLAGRSYSAHVSHYHLCCGNGKVFMEPEQDPPEYIKQLLEDAAFMEHIRAYNQMFAMTSFGATIDNTVNHGRGPYVFKVSGQIYHRIGSLCPTGDDDPKFLQLYIYDTVNEVRNRLNPFSHPDSPPTTRDKCAQADVPEFKIRLYSGDRPRGYELPSSNTLGAIVFDRGPETVTLQQKAIVCPKNETADIINSTVLDMVAGEARTYASYDIAIPVGNSGAETEMHPNSCKHPQLGHRKHLLHATDEERVEQKKDGQASQDSITLPGKEIEQGKELEQMLIQNQETSVESLPTPVAAASQDSGEQKKAEETSTATLSLPAKEIDQGKKIEQHELETPERWSLTLKKVQEHHWKLWR</sequence>
<feature type="region of interest" description="Disordered" evidence="1">
    <location>
        <begin position="702"/>
        <end position="722"/>
    </location>
</feature>
<proteinExistence type="predicted"/>
<name>A0A2U1M1Z9_ARTAN</name>
<feature type="compositionally biased region" description="Polar residues" evidence="1">
    <location>
        <begin position="220"/>
        <end position="231"/>
    </location>
</feature>
<comment type="caution">
    <text evidence="2">The sequence shown here is derived from an EMBL/GenBank/DDBJ whole genome shotgun (WGS) entry which is preliminary data.</text>
</comment>
<evidence type="ECO:0000313" key="2">
    <source>
        <dbReference type="EMBL" id="PWA55261.1"/>
    </source>
</evidence>
<feature type="region of interest" description="Disordered" evidence="1">
    <location>
        <begin position="1"/>
        <end position="25"/>
    </location>
</feature>
<dbReference type="PANTHER" id="PTHR45786">
    <property type="entry name" value="DNA BINDING PROTEIN-LIKE"/>
    <property type="match status" value="1"/>
</dbReference>
<feature type="compositionally biased region" description="Polar residues" evidence="1">
    <location>
        <begin position="352"/>
        <end position="362"/>
    </location>
</feature>
<evidence type="ECO:0000256" key="1">
    <source>
        <dbReference type="SAM" id="MobiDB-lite"/>
    </source>
</evidence>
<dbReference type="STRING" id="35608.A0A2U1M1Z9"/>
<feature type="compositionally biased region" description="Basic and acidic residues" evidence="1">
    <location>
        <begin position="702"/>
        <end position="711"/>
    </location>
</feature>
<feature type="compositionally biased region" description="Polar residues" evidence="1">
    <location>
        <begin position="375"/>
        <end position="399"/>
    </location>
</feature>